<dbReference type="OrthoDB" id="9771846at2"/>
<dbReference type="AlphaFoldDB" id="A0A1M5B453"/>
<sequence>MNTYFNIRYEFDKKLVWNRIALQVKEGNPDYICVADGVILNIANRKPEYLKVINGGMFSICDSGYVPLYLKWIYGMRYEQYCGAQIFNDIVSSQKYRMMFMGTSQRTLDGLKNSIKVWNPDVLTMIFYELPFCNVDEFDYEDIARRVEESEADIIWVVLGAPKQEIFMSKLKPHLKRGVMIAVGAAFKFYSGTDEKRAPQWMVKVHLEWVYRILCSPRKQLKRCSMILLTLPRLLMEEMRRKHHKKV</sequence>
<dbReference type="RefSeq" id="WP_025075390.1">
    <property type="nucleotide sequence ID" value="NZ_FQVD01000017.1"/>
</dbReference>
<accession>A0A1M5B453</accession>
<gene>
    <name evidence="3" type="ORF">SAMN05444349_11763</name>
</gene>
<dbReference type="Pfam" id="PF03808">
    <property type="entry name" value="Glyco_tran_WecG"/>
    <property type="match status" value="1"/>
</dbReference>
<proteinExistence type="predicted"/>
<dbReference type="NCBIfam" id="TIGR00696">
    <property type="entry name" value="wecG_tagA_cpsF"/>
    <property type="match status" value="1"/>
</dbReference>
<dbReference type="CDD" id="cd06533">
    <property type="entry name" value="Glyco_transf_WecG_TagA"/>
    <property type="match status" value="1"/>
</dbReference>
<protein>
    <submittedName>
        <fullName evidence="3">N-acetylglucosaminyldiphosphoundecaprenol N-acetyl-beta-D-mannosaminyltransferase</fullName>
    </submittedName>
</protein>
<dbReference type="PANTHER" id="PTHR34136">
    <property type="match status" value="1"/>
</dbReference>
<dbReference type="STRING" id="871325.SAMN05444349_11763"/>
<evidence type="ECO:0000256" key="2">
    <source>
        <dbReference type="ARBA" id="ARBA00022679"/>
    </source>
</evidence>
<name>A0A1M5B453_9BACE</name>
<reference evidence="3 4" key="1">
    <citation type="submission" date="2016-11" db="EMBL/GenBank/DDBJ databases">
        <authorList>
            <person name="Jaros S."/>
            <person name="Januszkiewicz K."/>
            <person name="Wedrychowicz H."/>
        </authorList>
    </citation>
    <scope>NUCLEOTIDE SEQUENCE [LARGE SCALE GENOMIC DNA]</scope>
    <source>
        <strain evidence="3 4">DSM 26883</strain>
    </source>
</reference>
<dbReference type="PANTHER" id="PTHR34136:SF1">
    <property type="entry name" value="UDP-N-ACETYL-D-MANNOSAMINURONIC ACID TRANSFERASE"/>
    <property type="match status" value="1"/>
</dbReference>
<evidence type="ECO:0000256" key="1">
    <source>
        <dbReference type="ARBA" id="ARBA00022676"/>
    </source>
</evidence>
<keyword evidence="2 3" id="KW-0808">Transferase</keyword>
<evidence type="ECO:0000313" key="3">
    <source>
        <dbReference type="EMBL" id="SHF37273.1"/>
    </source>
</evidence>
<organism evidence="3 4">
    <name type="scientific">Bacteroides faecichinchillae</name>
    <dbReference type="NCBI Taxonomy" id="871325"/>
    <lineage>
        <taxon>Bacteria</taxon>
        <taxon>Pseudomonadati</taxon>
        <taxon>Bacteroidota</taxon>
        <taxon>Bacteroidia</taxon>
        <taxon>Bacteroidales</taxon>
        <taxon>Bacteroidaceae</taxon>
        <taxon>Bacteroides</taxon>
    </lineage>
</organism>
<evidence type="ECO:0000313" key="4">
    <source>
        <dbReference type="Proteomes" id="UP000184436"/>
    </source>
</evidence>
<keyword evidence="4" id="KW-1185">Reference proteome</keyword>
<dbReference type="Proteomes" id="UP000184436">
    <property type="component" value="Unassembled WGS sequence"/>
</dbReference>
<keyword evidence="1" id="KW-0328">Glycosyltransferase</keyword>
<dbReference type="InterPro" id="IPR004629">
    <property type="entry name" value="WecG_TagA_CpsF"/>
</dbReference>
<dbReference type="EMBL" id="FQVD01000017">
    <property type="protein sequence ID" value="SHF37273.1"/>
    <property type="molecule type" value="Genomic_DNA"/>
</dbReference>
<dbReference type="GO" id="GO:0016758">
    <property type="term" value="F:hexosyltransferase activity"/>
    <property type="evidence" value="ECO:0007669"/>
    <property type="project" value="TreeGrafter"/>
</dbReference>